<dbReference type="AlphaFoldDB" id="J4CE39"/>
<gene>
    <name evidence="1" type="ORF">TOT_040000592</name>
</gene>
<dbReference type="OrthoDB" id="361749at2759"/>
<protein>
    <submittedName>
        <fullName evidence="1">Uncharacterized protein</fullName>
    </submittedName>
</protein>
<dbReference type="eggNOG" id="ENOG502TN95">
    <property type="taxonomic scope" value="Eukaryota"/>
</dbReference>
<dbReference type="Proteomes" id="UP000003786">
    <property type="component" value="Chromosome 4"/>
</dbReference>
<dbReference type="GeneID" id="20716646"/>
<dbReference type="OMA" id="NTQARCL"/>
<dbReference type="VEuPathDB" id="PiroplasmaDB:TOT_040000592"/>
<dbReference type="KEGG" id="tot:TOT_040000592"/>
<keyword evidence="2" id="KW-1185">Reference proteome</keyword>
<accession>J4CE39</accession>
<evidence type="ECO:0000313" key="1">
    <source>
        <dbReference type="EMBL" id="BAM42222.1"/>
    </source>
</evidence>
<name>J4CE39_THEOR</name>
<dbReference type="RefSeq" id="XP_009692523.1">
    <property type="nucleotide sequence ID" value="XM_009694228.1"/>
</dbReference>
<evidence type="ECO:0000313" key="2">
    <source>
        <dbReference type="Proteomes" id="UP000003786"/>
    </source>
</evidence>
<sequence>MRFLGLTKRVLPSGLNTPFKNSLPSNGFRYLRIPLKIFFSTLNSESTESNELKNKFKGSEEQQSKKLANYKSEATCTRKVYADNEKVSLGPPTFTIFSPEVCLTLKLKKDELTGLDSLLLTGMTRLKDGSNAFNKNSRISSLLPLDTLKKLNQVLKTNSESPVTFEGLDGCSVEVTNNNGNFSVKLYPTLVPGLNLTSGMLPGFPNGHSYLNFTGSVTEHSLLVHALSELSESL</sequence>
<proteinExistence type="predicted"/>
<reference evidence="1 2" key="1">
    <citation type="journal article" date="2012" name="MBio">
        <title>Comparative genome analysis of three eukaryotic parasites with differing abilities to transform leukocytes reveals key mediators of Theileria-induced leukocyte transformation.</title>
        <authorList>
            <person name="Hayashida K."/>
            <person name="Hara Y."/>
            <person name="Abe T."/>
            <person name="Yamasaki C."/>
            <person name="Toyoda A."/>
            <person name="Kosuge T."/>
            <person name="Suzuki Y."/>
            <person name="Sato Y."/>
            <person name="Kawashima S."/>
            <person name="Katayama T."/>
            <person name="Wakaguri H."/>
            <person name="Inoue N."/>
            <person name="Homma K."/>
            <person name="Tada-Umezaki M."/>
            <person name="Yagi Y."/>
            <person name="Fujii Y."/>
            <person name="Habara T."/>
            <person name="Kanehisa M."/>
            <person name="Watanabe H."/>
            <person name="Ito K."/>
            <person name="Gojobori T."/>
            <person name="Sugawara H."/>
            <person name="Imanishi T."/>
            <person name="Weir W."/>
            <person name="Gardner M."/>
            <person name="Pain A."/>
            <person name="Shiels B."/>
            <person name="Hattori M."/>
            <person name="Nene V."/>
            <person name="Sugimoto C."/>
        </authorList>
    </citation>
    <scope>NUCLEOTIDE SEQUENCE [LARGE SCALE GENOMIC DNA]</scope>
    <source>
        <strain evidence="1 2">Shintoku</strain>
    </source>
</reference>
<organism evidence="1 2">
    <name type="scientific">Theileria orientalis strain Shintoku</name>
    <dbReference type="NCBI Taxonomy" id="869250"/>
    <lineage>
        <taxon>Eukaryota</taxon>
        <taxon>Sar</taxon>
        <taxon>Alveolata</taxon>
        <taxon>Apicomplexa</taxon>
        <taxon>Aconoidasida</taxon>
        <taxon>Piroplasmida</taxon>
        <taxon>Theileriidae</taxon>
        <taxon>Theileria</taxon>
    </lineage>
</organism>
<dbReference type="EMBL" id="AP011949">
    <property type="protein sequence ID" value="BAM42222.1"/>
    <property type="molecule type" value="Genomic_DNA"/>
</dbReference>